<evidence type="ECO:0000313" key="5">
    <source>
        <dbReference type="Proteomes" id="UP000199415"/>
    </source>
</evidence>
<dbReference type="NCBIfam" id="NF010247">
    <property type="entry name" value="PRK13694.1"/>
    <property type="match status" value="1"/>
</dbReference>
<evidence type="ECO:0000313" key="4">
    <source>
        <dbReference type="EMBL" id="SDF51146.1"/>
    </source>
</evidence>
<accession>A0A1G7LP41</accession>
<dbReference type="STRING" id="1082479.SAMN05216241_101322"/>
<dbReference type="Proteomes" id="UP000199415">
    <property type="component" value="Unassembled WGS sequence"/>
</dbReference>
<dbReference type="GO" id="GO:0003677">
    <property type="term" value="F:DNA binding"/>
    <property type="evidence" value="ECO:0007669"/>
    <property type="project" value="InterPro"/>
</dbReference>
<dbReference type="RefSeq" id="WP_090018352.1">
    <property type="nucleotide sequence ID" value="NZ_FNCE01000001.1"/>
</dbReference>
<reference evidence="4 5" key="1">
    <citation type="submission" date="2016-10" db="EMBL/GenBank/DDBJ databases">
        <authorList>
            <person name="de Groot N.N."/>
        </authorList>
    </citation>
    <scope>NUCLEOTIDE SEQUENCE [LARGE SCALE GENOMIC DNA]</scope>
    <source>
        <strain evidence="4 5">DSM 25584</strain>
    </source>
</reference>
<feature type="coiled-coil region" evidence="2">
    <location>
        <begin position="14"/>
        <end position="41"/>
    </location>
</feature>
<protein>
    <recommendedName>
        <fullName evidence="1">UPF0335 protein SAMN05216241_101322</fullName>
    </recommendedName>
</protein>
<dbReference type="AlphaFoldDB" id="A0A1G7LP41"/>
<dbReference type="HAMAP" id="MF_00797">
    <property type="entry name" value="UPF0335"/>
    <property type="match status" value="1"/>
</dbReference>
<sequence length="83" mass="9664">MVDAGYGGISGEQLQNYIQRIEKLEEEKAALQSDIKEVYNEAKANGFDTKIMRQLIRLRKKDHEDRQQEESMLDLYKNALGME</sequence>
<organism evidence="4 5">
    <name type="scientific">Limimonas halophila</name>
    <dbReference type="NCBI Taxonomy" id="1082479"/>
    <lineage>
        <taxon>Bacteria</taxon>
        <taxon>Pseudomonadati</taxon>
        <taxon>Pseudomonadota</taxon>
        <taxon>Alphaproteobacteria</taxon>
        <taxon>Rhodospirillales</taxon>
        <taxon>Rhodovibrionaceae</taxon>
        <taxon>Limimonas</taxon>
    </lineage>
</organism>
<comment type="similarity">
    <text evidence="1">Belongs to the UPF0335 family.</text>
</comment>
<feature type="domain" description="GapR-like DNA-binding" evidence="3">
    <location>
        <begin position="11"/>
        <end position="81"/>
    </location>
</feature>
<dbReference type="InterPro" id="IPR046367">
    <property type="entry name" value="GapR-like_DNA-bd"/>
</dbReference>
<evidence type="ECO:0000256" key="1">
    <source>
        <dbReference type="HAMAP-Rule" id="MF_00797"/>
    </source>
</evidence>
<dbReference type="EMBL" id="FNCE01000001">
    <property type="protein sequence ID" value="SDF51146.1"/>
    <property type="molecule type" value="Genomic_DNA"/>
</dbReference>
<evidence type="ECO:0000256" key="2">
    <source>
        <dbReference type="SAM" id="Coils"/>
    </source>
</evidence>
<name>A0A1G7LP41_9PROT</name>
<dbReference type="InterPro" id="IPR018753">
    <property type="entry name" value="GapR-like"/>
</dbReference>
<dbReference type="OrthoDB" id="9813793at2"/>
<keyword evidence="5" id="KW-1185">Reference proteome</keyword>
<keyword evidence="2" id="KW-0175">Coiled coil</keyword>
<proteinExistence type="inferred from homology"/>
<dbReference type="Pfam" id="PF10073">
    <property type="entry name" value="GapR_DNA-bd"/>
    <property type="match status" value="1"/>
</dbReference>
<evidence type="ECO:0000259" key="3">
    <source>
        <dbReference type="Pfam" id="PF10073"/>
    </source>
</evidence>
<gene>
    <name evidence="4" type="ORF">SAMN05216241_101322</name>
</gene>